<evidence type="ECO:0000313" key="3">
    <source>
        <dbReference type="Proteomes" id="UP000286641"/>
    </source>
</evidence>
<proteinExistence type="predicted"/>
<dbReference type="SUPFAM" id="SSF52833">
    <property type="entry name" value="Thioredoxin-like"/>
    <property type="match status" value="1"/>
</dbReference>
<evidence type="ECO:0000313" key="5">
    <source>
        <dbReference type="RefSeq" id="XP_025738162.1"/>
    </source>
</evidence>
<name>A0A3Q7Q7Y2_CALUR</name>
<dbReference type="Proteomes" id="UP000286641">
    <property type="component" value="Unplaced"/>
</dbReference>
<sequence length="143" mass="15509">MGCVKSKKVKAAACPQPEGNGHSGRGSPSPAKDHLPSQPLPENPATGVSGPSGPSSTSISDPRARLKAYIDNHPVVIFSKSTCKRCAEVKKLFKSMHVPYFLLELDQAAFVFHLTFQVGGPNLSYRLKEELKEDLSFPFKNIS</sequence>
<keyword evidence="3" id="KW-1185">Reference proteome</keyword>
<gene>
    <name evidence="5" type="primary">LOC112831915</name>
    <name evidence="4" type="synonym">LOC112831058</name>
</gene>
<dbReference type="AlphaFoldDB" id="A0A3Q7Q7Y2"/>
<evidence type="ECO:0000256" key="1">
    <source>
        <dbReference type="SAM" id="MobiDB-lite"/>
    </source>
</evidence>
<dbReference type="InterPro" id="IPR002109">
    <property type="entry name" value="Glutaredoxin"/>
</dbReference>
<feature type="compositionally biased region" description="Basic residues" evidence="1">
    <location>
        <begin position="1"/>
        <end position="10"/>
    </location>
</feature>
<accession>A0A3Q7Q7Y2</accession>
<dbReference type="InterPro" id="IPR036249">
    <property type="entry name" value="Thioredoxin-like_sf"/>
</dbReference>
<evidence type="ECO:0000313" key="4">
    <source>
        <dbReference type="RefSeq" id="XP_025736997.1"/>
    </source>
</evidence>
<feature type="region of interest" description="Disordered" evidence="1">
    <location>
        <begin position="1"/>
        <end position="63"/>
    </location>
</feature>
<reference key="1">
    <citation type="submission" date="2019-01" db="UniProtKB">
        <authorList>
            <consortium name="RefSeq"/>
        </authorList>
    </citation>
    <scope>IDENTIFICATION</scope>
</reference>
<feature type="compositionally biased region" description="Low complexity" evidence="1">
    <location>
        <begin position="47"/>
        <end position="61"/>
    </location>
</feature>
<evidence type="ECO:0000259" key="2">
    <source>
        <dbReference type="Pfam" id="PF00462"/>
    </source>
</evidence>
<organism evidence="3 5">
    <name type="scientific">Callorhinus ursinus</name>
    <name type="common">Northern fur seal</name>
    <dbReference type="NCBI Taxonomy" id="34884"/>
    <lineage>
        <taxon>Eukaryota</taxon>
        <taxon>Metazoa</taxon>
        <taxon>Chordata</taxon>
        <taxon>Craniata</taxon>
        <taxon>Vertebrata</taxon>
        <taxon>Euteleostomi</taxon>
        <taxon>Mammalia</taxon>
        <taxon>Eutheria</taxon>
        <taxon>Laurasiatheria</taxon>
        <taxon>Carnivora</taxon>
        <taxon>Caniformia</taxon>
        <taxon>Pinnipedia</taxon>
        <taxon>Otariidae</taxon>
        <taxon>Callorhinus</taxon>
    </lineage>
</organism>
<dbReference type="Gene3D" id="3.40.30.10">
    <property type="entry name" value="Glutaredoxin"/>
    <property type="match status" value="1"/>
</dbReference>
<reference evidence="4 5" key="2">
    <citation type="submission" date="2025-04" db="UniProtKB">
        <authorList>
            <consortium name="RefSeq"/>
        </authorList>
    </citation>
    <scope>IDENTIFICATION</scope>
    <source>
        <tissue evidence="4 5">Blood</tissue>
    </source>
</reference>
<dbReference type="RefSeq" id="XP_025736997.1">
    <property type="nucleotide sequence ID" value="XM_025881212.1"/>
</dbReference>
<dbReference type="RefSeq" id="XP_025738162.1">
    <property type="nucleotide sequence ID" value="XM_025882377.1"/>
</dbReference>
<dbReference type="PROSITE" id="PS51354">
    <property type="entry name" value="GLUTAREDOXIN_2"/>
    <property type="match status" value="1"/>
</dbReference>
<feature type="domain" description="Glutaredoxin" evidence="2">
    <location>
        <begin position="75"/>
        <end position="107"/>
    </location>
</feature>
<protein>
    <submittedName>
        <fullName evidence="4 5">Thioredoxin reductase 1, cytoplasmic-like</fullName>
    </submittedName>
</protein>
<dbReference type="Pfam" id="PF00462">
    <property type="entry name" value="Glutaredoxin"/>
    <property type="match status" value="1"/>
</dbReference>